<dbReference type="EMBL" id="LBBL01000146">
    <property type="protein sequence ID" value="KKF94642.1"/>
    <property type="molecule type" value="Genomic_DNA"/>
</dbReference>
<dbReference type="InterPro" id="IPR018531">
    <property type="entry name" value="DUF1993"/>
</dbReference>
<sequence>MAASISFYDCSVKPLKACVASTLSIIAKSKAWAEKTSTPEAELFSEARLAPDMYPLSFQFMMIIDIINGLVCHIRGTENPPLSFDKLVSFAIIEEAVRAASAQLDSLTVDEVNAAATKEVTLKLGPVVRQQVFIDGMVTGYSLPNIFFHITTAYAILRSKGADLGKAEFISPFLGPSIAACASKK</sequence>
<dbReference type="Gene3D" id="1.20.120.450">
    <property type="entry name" value="dinb family like domain"/>
    <property type="match status" value="1"/>
</dbReference>
<dbReference type="Pfam" id="PF09351">
    <property type="entry name" value="DUF1993"/>
    <property type="match status" value="1"/>
</dbReference>
<reference evidence="1 2" key="1">
    <citation type="submission" date="2015-04" db="EMBL/GenBank/DDBJ databases">
        <title>Genome sequence of Ceratocystis platani, a major pathogen of plane trees.</title>
        <authorList>
            <person name="Belbahri L."/>
        </authorList>
    </citation>
    <scope>NUCLEOTIDE SEQUENCE [LARGE SCALE GENOMIC DNA]</scope>
    <source>
        <strain evidence="1 2">CFO</strain>
    </source>
</reference>
<name>A0A0F8CVD5_CERFI</name>
<protein>
    <recommendedName>
        <fullName evidence="3">DUF1993 domain-containing protein</fullName>
    </recommendedName>
</protein>
<comment type="caution">
    <text evidence="1">The sequence shown here is derived from an EMBL/GenBank/DDBJ whole genome shotgun (WGS) entry which is preliminary data.</text>
</comment>
<dbReference type="Proteomes" id="UP000034841">
    <property type="component" value="Unassembled WGS sequence"/>
</dbReference>
<dbReference type="PANTHER" id="PTHR36922">
    <property type="entry name" value="BLL2446 PROTEIN"/>
    <property type="match status" value="1"/>
</dbReference>
<keyword evidence="2" id="KW-1185">Reference proteome</keyword>
<dbReference type="InterPro" id="IPR034660">
    <property type="entry name" value="DinB/YfiT-like"/>
</dbReference>
<evidence type="ECO:0000313" key="1">
    <source>
        <dbReference type="EMBL" id="KKF94642.1"/>
    </source>
</evidence>
<accession>A0A0F8CVD5</accession>
<dbReference type="SUPFAM" id="SSF109854">
    <property type="entry name" value="DinB/YfiT-like putative metalloenzymes"/>
    <property type="match status" value="1"/>
</dbReference>
<evidence type="ECO:0008006" key="3">
    <source>
        <dbReference type="Google" id="ProtNLM"/>
    </source>
</evidence>
<dbReference type="OrthoDB" id="3724345at2759"/>
<dbReference type="PANTHER" id="PTHR36922:SF1">
    <property type="entry name" value="DUF1993 DOMAIN-CONTAINING PROTEIN"/>
    <property type="match status" value="1"/>
</dbReference>
<organism evidence="1 2">
    <name type="scientific">Ceratocystis fimbriata f. sp. platani</name>
    <dbReference type="NCBI Taxonomy" id="88771"/>
    <lineage>
        <taxon>Eukaryota</taxon>
        <taxon>Fungi</taxon>
        <taxon>Dikarya</taxon>
        <taxon>Ascomycota</taxon>
        <taxon>Pezizomycotina</taxon>
        <taxon>Sordariomycetes</taxon>
        <taxon>Hypocreomycetidae</taxon>
        <taxon>Microascales</taxon>
        <taxon>Ceratocystidaceae</taxon>
        <taxon>Ceratocystis</taxon>
    </lineage>
</organism>
<evidence type="ECO:0000313" key="2">
    <source>
        <dbReference type="Proteomes" id="UP000034841"/>
    </source>
</evidence>
<gene>
    <name evidence="1" type="ORF">CFO_g3025</name>
</gene>
<proteinExistence type="predicted"/>
<dbReference type="AlphaFoldDB" id="A0A0F8CVD5"/>